<name>A0A0G4EQG5_VITBC</name>
<gene>
    <name evidence="2" type="ORF">Vbra_8019</name>
</gene>
<evidence type="ECO:0000313" key="3">
    <source>
        <dbReference type="Proteomes" id="UP000041254"/>
    </source>
</evidence>
<keyword evidence="3" id="KW-1185">Reference proteome</keyword>
<organism evidence="2 3">
    <name type="scientific">Vitrella brassicaformis (strain CCMP3155)</name>
    <dbReference type="NCBI Taxonomy" id="1169540"/>
    <lineage>
        <taxon>Eukaryota</taxon>
        <taxon>Sar</taxon>
        <taxon>Alveolata</taxon>
        <taxon>Colpodellida</taxon>
        <taxon>Vitrellaceae</taxon>
        <taxon>Vitrella</taxon>
    </lineage>
</organism>
<dbReference type="InParanoid" id="A0A0G4EQG5"/>
<keyword evidence="1" id="KW-0175">Coiled coil</keyword>
<evidence type="ECO:0000313" key="2">
    <source>
        <dbReference type="EMBL" id="CEL99711.1"/>
    </source>
</evidence>
<dbReference type="AlphaFoldDB" id="A0A0G4EQG5"/>
<protein>
    <submittedName>
        <fullName evidence="2">Uncharacterized protein</fullName>
    </submittedName>
</protein>
<proteinExistence type="predicted"/>
<feature type="coiled-coil region" evidence="1">
    <location>
        <begin position="33"/>
        <end position="60"/>
    </location>
</feature>
<reference evidence="2 3" key="1">
    <citation type="submission" date="2014-11" db="EMBL/GenBank/DDBJ databases">
        <authorList>
            <person name="Zhu J."/>
            <person name="Qi W."/>
            <person name="Song R."/>
        </authorList>
    </citation>
    <scope>NUCLEOTIDE SEQUENCE [LARGE SCALE GENOMIC DNA]</scope>
</reference>
<evidence type="ECO:0000256" key="1">
    <source>
        <dbReference type="SAM" id="Coils"/>
    </source>
</evidence>
<dbReference type="VEuPathDB" id="CryptoDB:Vbra_8019"/>
<dbReference type="Proteomes" id="UP000041254">
    <property type="component" value="Unassembled WGS sequence"/>
</dbReference>
<accession>A0A0G4EQG5</accession>
<dbReference type="EMBL" id="CDMY01000287">
    <property type="protein sequence ID" value="CEL99711.1"/>
    <property type="molecule type" value="Genomic_DNA"/>
</dbReference>
<sequence>MLEHKHRASAFRGLAIESNHNLLEANLSASKEIWDLEGRSAELEEENRRLYERLEEEGKEGLKMIEPENDEPRKGLDQVLVKVEKTATGGQIVQELQEAMAEYRRLNELRYRTRIDMESLRILCHAFYQRHANKDQR</sequence>